<evidence type="ECO:0000313" key="2">
    <source>
        <dbReference type="Proteomes" id="UP001589747"/>
    </source>
</evidence>
<dbReference type="RefSeq" id="WP_377488279.1">
    <property type="nucleotide sequence ID" value="NZ_JBHMDO010000002.1"/>
</dbReference>
<proteinExistence type="predicted"/>
<dbReference type="Gene3D" id="3.40.30.10">
    <property type="entry name" value="Glutaredoxin"/>
    <property type="match status" value="1"/>
</dbReference>
<name>A0ABV5KGS2_9BACL</name>
<dbReference type="Proteomes" id="UP001589747">
    <property type="component" value="Unassembled WGS sequence"/>
</dbReference>
<comment type="caution">
    <text evidence="1">The sequence shown here is derived from an EMBL/GenBank/DDBJ whole genome shotgun (WGS) entry which is preliminary data.</text>
</comment>
<accession>A0ABV5KGS2</accession>
<keyword evidence="2" id="KW-1185">Reference proteome</keyword>
<dbReference type="SUPFAM" id="SSF52833">
    <property type="entry name" value="Thioredoxin-like"/>
    <property type="match status" value="1"/>
</dbReference>
<sequence length="142" mass="15813">MSTASITQQGLAAGSMVKMQAYTDHKSDIVNIPDEGVRILFFISLHCMHCIDLTPEISEIARAVPDAGFTVFSTGEREDNQEMAGYFDWDFSVISASQEEMENQFGITMLPAMVLLRDGVVQLTGVVYNKDDFFKLTHKVLP</sequence>
<organism evidence="1 2">
    <name type="scientific">Paenibacillus aurantiacus</name>
    <dbReference type="NCBI Taxonomy" id="1936118"/>
    <lineage>
        <taxon>Bacteria</taxon>
        <taxon>Bacillati</taxon>
        <taxon>Bacillota</taxon>
        <taxon>Bacilli</taxon>
        <taxon>Bacillales</taxon>
        <taxon>Paenibacillaceae</taxon>
        <taxon>Paenibacillus</taxon>
    </lineage>
</organism>
<protein>
    <submittedName>
        <fullName evidence="1">TlpA family protein disulfide reductase</fullName>
    </submittedName>
</protein>
<reference evidence="1 2" key="1">
    <citation type="submission" date="2024-09" db="EMBL/GenBank/DDBJ databases">
        <authorList>
            <person name="Sun Q."/>
            <person name="Mori K."/>
        </authorList>
    </citation>
    <scope>NUCLEOTIDE SEQUENCE [LARGE SCALE GENOMIC DNA]</scope>
    <source>
        <strain evidence="1 2">TISTR 2452</strain>
    </source>
</reference>
<gene>
    <name evidence="1" type="ORF">ACFFSY_00485</name>
</gene>
<evidence type="ECO:0000313" key="1">
    <source>
        <dbReference type="EMBL" id="MFB9324417.1"/>
    </source>
</evidence>
<dbReference type="EMBL" id="JBHMDO010000002">
    <property type="protein sequence ID" value="MFB9324417.1"/>
    <property type="molecule type" value="Genomic_DNA"/>
</dbReference>
<dbReference type="InterPro" id="IPR036249">
    <property type="entry name" value="Thioredoxin-like_sf"/>
</dbReference>